<feature type="compositionally biased region" description="Acidic residues" evidence="1">
    <location>
        <begin position="53"/>
        <end position="64"/>
    </location>
</feature>
<proteinExistence type="predicted"/>
<evidence type="ECO:0000313" key="5">
    <source>
        <dbReference type="Proteomes" id="UP000824160"/>
    </source>
</evidence>
<dbReference type="Gene3D" id="3.50.90.10">
    <property type="entry name" value="YerB-like"/>
    <property type="match status" value="1"/>
</dbReference>
<name>A0A9D1H6R2_9FIRM</name>
<feature type="compositionally biased region" description="Low complexity" evidence="1">
    <location>
        <begin position="38"/>
        <end position="52"/>
    </location>
</feature>
<organism evidence="4 5">
    <name type="scientific">Candidatus Faecivivens stercoripullorum</name>
    <dbReference type="NCBI Taxonomy" id="2840805"/>
    <lineage>
        <taxon>Bacteria</taxon>
        <taxon>Bacillati</taxon>
        <taxon>Bacillota</taxon>
        <taxon>Clostridia</taxon>
        <taxon>Eubacteriales</taxon>
        <taxon>Oscillospiraceae</taxon>
        <taxon>Oscillospiraceae incertae sedis</taxon>
        <taxon>Candidatus Faecivivens</taxon>
    </lineage>
</organism>
<dbReference type="InterPro" id="IPR021416">
    <property type="entry name" value="DUF3048_N"/>
</dbReference>
<feature type="region of interest" description="Disordered" evidence="1">
    <location>
        <begin position="30"/>
        <end position="78"/>
    </location>
</feature>
<evidence type="ECO:0000313" key="4">
    <source>
        <dbReference type="EMBL" id="HIT94907.1"/>
    </source>
</evidence>
<dbReference type="InterPro" id="IPR035328">
    <property type="entry name" value="DUF3048_C"/>
</dbReference>
<dbReference type="InterPro" id="IPR023158">
    <property type="entry name" value="YerB-like_sf"/>
</dbReference>
<reference evidence="4" key="2">
    <citation type="journal article" date="2021" name="PeerJ">
        <title>Extensive microbial diversity within the chicken gut microbiome revealed by metagenomics and culture.</title>
        <authorList>
            <person name="Gilroy R."/>
            <person name="Ravi A."/>
            <person name="Getino M."/>
            <person name="Pursley I."/>
            <person name="Horton D.L."/>
            <person name="Alikhan N.F."/>
            <person name="Baker D."/>
            <person name="Gharbi K."/>
            <person name="Hall N."/>
            <person name="Watson M."/>
            <person name="Adriaenssens E.M."/>
            <person name="Foster-Nyarko E."/>
            <person name="Jarju S."/>
            <person name="Secka A."/>
            <person name="Antonio M."/>
            <person name="Oren A."/>
            <person name="Chaudhuri R.R."/>
            <person name="La Ragione R."/>
            <person name="Hildebrand F."/>
            <person name="Pallen M.J."/>
        </authorList>
    </citation>
    <scope>NUCLEOTIDE SEQUENCE</scope>
    <source>
        <strain evidence="4">ChiBcec7-5410</strain>
    </source>
</reference>
<dbReference type="Pfam" id="PF17479">
    <property type="entry name" value="DUF3048_C"/>
    <property type="match status" value="1"/>
</dbReference>
<dbReference type="AlphaFoldDB" id="A0A9D1H6R2"/>
<dbReference type="Pfam" id="PF11258">
    <property type="entry name" value="DUF3048"/>
    <property type="match status" value="1"/>
</dbReference>
<dbReference type="PROSITE" id="PS51257">
    <property type="entry name" value="PROKAR_LIPOPROTEIN"/>
    <property type="match status" value="1"/>
</dbReference>
<protein>
    <submittedName>
        <fullName evidence="4">DUF3048 domain-containing protein</fullName>
    </submittedName>
</protein>
<feature type="domain" description="DUF3048" evidence="3">
    <location>
        <begin position="247"/>
        <end position="356"/>
    </location>
</feature>
<feature type="domain" description="DUF3048" evidence="2">
    <location>
        <begin position="71"/>
        <end position="217"/>
    </location>
</feature>
<dbReference type="SUPFAM" id="SSF159774">
    <property type="entry name" value="YerB-like"/>
    <property type="match status" value="1"/>
</dbReference>
<comment type="caution">
    <text evidence="4">The sequence shown here is derived from an EMBL/GenBank/DDBJ whole genome shotgun (WGS) entry which is preliminary data.</text>
</comment>
<reference evidence="4" key="1">
    <citation type="submission" date="2020-10" db="EMBL/GenBank/DDBJ databases">
        <authorList>
            <person name="Gilroy R."/>
        </authorList>
    </citation>
    <scope>NUCLEOTIDE SEQUENCE</scope>
    <source>
        <strain evidence="4">ChiBcec7-5410</strain>
    </source>
</reference>
<evidence type="ECO:0000259" key="3">
    <source>
        <dbReference type="Pfam" id="PF17479"/>
    </source>
</evidence>
<dbReference type="Proteomes" id="UP000824160">
    <property type="component" value="Unassembled WGS sequence"/>
</dbReference>
<evidence type="ECO:0000259" key="2">
    <source>
        <dbReference type="Pfam" id="PF11258"/>
    </source>
</evidence>
<accession>A0A9D1H6R2</accession>
<evidence type="ECO:0000256" key="1">
    <source>
        <dbReference type="SAM" id="MobiDB-lite"/>
    </source>
</evidence>
<sequence>MEVFNKGKRLLAIIVCLGMTAGMLGGCSMAGETDEDISSMMPESSSEISEPVSEPESEPEEPEDTGPRNPLTGETGFSESAVGLRPVTVMINNIGQALPQRGLAAADVIFEAVVEGGITRMMGVYADIDQIPYVGPVRSARHYYVSFSEGLNAIYTHFGGSPTAYNYISDYGVDDVDGQYCTSAFYQDTWRAQTYGREHSFFIDGATIREQAESEGIELEGEYEPLFDFSYDEVLVPDSGVADDVFVPFSGSYNAEFIYDETTGVYTKYRNGQEHIDADTEEAITFENILILYTTVTALGDGSERRNLDLSSGSGWYVSAGGCEEISWEKGGVEDTFTFTDAEGQPLVANVGKTYICLTDKGYADSVTFTDTSDTTEG</sequence>
<dbReference type="EMBL" id="DVLW01000191">
    <property type="protein sequence ID" value="HIT94907.1"/>
    <property type="molecule type" value="Genomic_DNA"/>
</dbReference>
<gene>
    <name evidence="4" type="ORF">IAC43_06945</name>
</gene>